<sequence length="436" mass="49086">MVRLTSISAENAQIELNFDNDVNAEDKLNGMNMNDTIKNDTLQKETSKNGRVRVPPYETIALVLQGGGALGAYQAGVFQGLDEAGIAPNWLAGISIGALNTAVIAGNPPEKRVERLNEFWQTICQPNVSLEMWPGMEQAFSGINDYMRGAMNAISATNTALRGQKGFFEPRFPSPLWGHSSSPEDASLYSIHPLKSTLERLCDFDRINENASELRVSVGAVNLRTGNFTYFDNRKIKLRPEHFMASGALPPAFPAVEIDGEHYWDGGLVSNTPLAYVLESRPLEDTLAFQVDLWSARGAAPTNLEEVADRIKEIQYSSRTRMVTDQLRRAQNFRRLLQRMLDDLPKDVRDHAAYCKVAQELACSKRYNVIHLIYQDKAYESHYKDFDFSPASMQEHWHSGLEDIRSTLSTRHYLAMPDNESGFVTHDVHNREKEKN</sequence>
<dbReference type="Pfam" id="PF01734">
    <property type="entry name" value="Patatin"/>
    <property type="match status" value="1"/>
</dbReference>
<evidence type="ECO:0000256" key="3">
    <source>
        <dbReference type="ARBA" id="ARBA00023098"/>
    </source>
</evidence>
<keyword evidence="1 4" id="KW-0378">Hydrolase</keyword>
<dbReference type="EMBL" id="QNRQ01000001">
    <property type="protein sequence ID" value="RBP43340.1"/>
    <property type="molecule type" value="Genomic_DNA"/>
</dbReference>
<feature type="active site" description="Proton acceptor" evidence="4">
    <location>
        <position position="265"/>
    </location>
</feature>
<evidence type="ECO:0000256" key="1">
    <source>
        <dbReference type="ARBA" id="ARBA00022801"/>
    </source>
</evidence>
<dbReference type="InterPro" id="IPR002641">
    <property type="entry name" value="PNPLA_dom"/>
</dbReference>
<dbReference type="SUPFAM" id="SSF52151">
    <property type="entry name" value="FabD/lysophospholipase-like"/>
    <property type="match status" value="1"/>
</dbReference>
<dbReference type="CDD" id="cd07209">
    <property type="entry name" value="Pat_hypo_Ecoli_Z1214_like"/>
    <property type="match status" value="1"/>
</dbReference>
<dbReference type="Gene3D" id="3.40.1090.10">
    <property type="entry name" value="Cytosolic phospholipase A2 catalytic domain"/>
    <property type="match status" value="2"/>
</dbReference>
<feature type="active site" description="Nucleophile" evidence="4">
    <location>
        <position position="95"/>
    </location>
</feature>
<dbReference type="InterPro" id="IPR016035">
    <property type="entry name" value="Acyl_Trfase/lysoPLipase"/>
</dbReference>
<keyword evidence="3 4" id="KW-0443">Lipid metabolism</keyword>
<dbReference type="Pfam" id="PF12536">
    <property type="entry name" value="DUF3734"/>
    <property type="match status" value="1"/>
</dbReference>
<dbReference type="PANTHER" id="PTHR14226">
    <property type="entry name" value="NEUROPATHY TARGET ESTERASE/SWISS CHEESE D.MELANOGASTER"/>
    <property type="match status" value="1"/>
</dbReference>
<evidence type="ECO:0000256" key="4">
    <source>
        <dbReference type="PROSITE-ProRule" id="PRU01161"/>
    </source>
</evidence>
<organism evidence="6 7">
    <name type="scientific">Eoetvoesiella caeni</name>
    <dbReference type="NCBI Taxonomy" id="645616"/>
    <lineage>
        <taxon>Bacteria</taxon>
        <taxon>Pseudomonadati</taxon>
        <taxon>Pseudomonadota</taxon>
        <taxon>Betaproteobacteria</taxon>
        <taxon>Burkholderiales</taxon>
        <taxon>Alcaligenaceae</taxon>
        <taxon>Eoetvoesiella</taxon>
    </lineage>
</organism>
<dbReference type="InterPro" id="IPR021095">
    <property type="entry name" value="DUF3734"/>
</dbReference>
<proteinExistence type="predicted"/>
<gene>
    <name evidence="6" type="ORF">DFR37_101470</name>
</gene>
<dbReference type="AlphaFoldDB" id="A0A366HK59"/>
<evidence type="ECO:0000313" key="6">
    <source>
        <dbReference type="EMBL" id="RBP43340.1"/>
    </source>
</evidence>
<keyword evidence="7" id="KW-1185">Reference proteome</keyword>
<dbReference type="PANTHER" id="PTHR14226:SF57">
    <property type="entry name" value="BLR7027 PROTEIN"/>
    <property type="match status" value="1"/>
</dbReference>
<dbReference type="Proteomes" id="UP000253628">
    <property type="component" value="Unassembled WGS sequence"/>
</dbReference>
<evidence type="ECO:0000313" key="7">
    <source>
        <dbReference type="Proteomes" id="UP000253628"/>
    </source>
</evidence>
<evidence type="ECO:0000256" key="2">
    <source>
        <dbReference type="ARBA" id="ARBA00022963"/>
    </source>
</evidence>
<feature type="short sequence motif" description="GXSXG" evidence="4">
    <location>
        <begin position="93"/>
        <end position="97"/>
    </location>
</feature>
<dbReference type="GO" id="GO:0016787">
    <property type="term" value="F:hydrolase activity"/>
    <property type="evidence" value="ECO:0007669"/>
    <property type="project" value="UniProtKB-UniRule"/>
</dbReference>
<comment type="caution">
    <text evidence="6">The sequence shown here is derived from an EMBL/GenBank/DDBJ whole genome shotgun (WGS) entry which is preliminary data.</text>
</comment>
<dbReference type="PROSITE" id="PS51635">
    <property type="entry name" value="PNPLA"/>
    <property type="match status" value="1"/>
</dbReference>
<accession>A0A366HK59</accession>
<dbReference type="InterPro" id="IPR050301">
    <property type="entry name" value="NTE"/>
</dbReference>
<feature type="domain" description="PNPLA" evidence="5">
    <location>
        <begin position="62"/>
        <end position="278"/>
    </location>
</feature>
<protein>
    <submittedName>
        <fullName evidence="6">NTE family protein</fullName>
    </submittedName>
</protein>
<feature type="short sequence motif" description="DGA/G" evidence="4">
    <location>
        <begin position="265"/>
        <end position="267"/>
    </location>
</feature>
<reference evidence="6 7" key="1">
    <citation type="submission" date="2018-06" db="EMBL/GenBank/DDBJ databases">
        <title>Genomic Encyclopedia of Type Strains, Phase IV (KMG-IV): sequencing the most valuable type-strain genomes for metagenomic binning, comparative biology and taxonomic classification.</title>
        <authorList>
            <person name="Goeker M."/>
        </authorList>
    </citation>
    <scope>NUCLEOTIDE SEQUENCE [LARGE SCALE GENOMIC DNA]</scope>
    <source>
        <strain evidence="6 7">DSM 25520</strain>
    </source>
</reference>
<keyword evidence="2 4" id="KW-0442">Lipid degradation</keyword>
<feature type="short sequence motif" description="GXGXXG" evidence="4">
    <location>
        <begin position="66"/>
        <end position="71"/>
    </location>
</feature>
<dbReference type="GO" id="GO:0016042">
    <property type="term" value="P:lipid catabolic process"/>
    <property type="evidence" value="ECO:0007669"/>
    <property type="project" value="UniProtKB-UniRule"/>
</dbReference>
<evidence type="ECO:0000259" key="5">
    <source>
        <dbReference type="PROSITE" id="PS51635"/>
    </source>
</evidence>
<name>A0A366HK59_9BURK</name>